<proteinExistence type="predicted"/>
<feature type="transmembrane region" description="Helical" evidence="8">
    <location>
        <begin position="211"/>
        <end position="231"/>
    </location>
</feature>
<dbReference type="InterPro" id="IPR011701">
    <property type="entry name" value="MFS"/>
</dbReference>
<organism evidence="10 11">
    <name type="scientific">Streptomyces actuosus</name>
    <dbReference type="NCBI Taxonomy" id="1885"/>
    <lineage>
        <taxon>Bacteria</taxon>
        <taxon>Bacillati</taxon>
        <taxon>Actinomycetota</taxon>
        <taxon>Actinomycetes</taxon>
        <taxon>Kitasatosporales</taxon>
        <taxon>Streptomycetaceae</taxon>
        <taxon>Streptomyces</taxon>
    </lineage>
</organism>
<evidence type="ECO:0000256" key="8">
    <source>
        <dbReference type="SAM" id="Phobius"/>
    </source>
</evidence>
<name>A0ABS2VSJ2_STRAS</name>
<dbReference type="Proteomes" id="UP000788262">
    <property type="component" value="Unassembled WGS sequence"/>
</dbReference>
<feature type="transmembrane region" description="Helical" evidence="8">
    <location>
        <begin position="120"/>
        <end position="140"/>
    </location>
</feature>
<feature type="transmembrane region" description="Helical" evidence="8">
    <location>
        <begin position="243"/>
        <end position="261"/>
    </location>
</feature>
<evidence type="ECO:0000256" key="3">
    <source>
        <dbReference type="ARBA" id="ARBA00022475"/>
    </source>
</evidence>
<feature type="transmembrane region" description="Helical" evidence="8">
    <location>
        <begin position="21"/>
        <end position="50"/>
    </location>
</feature>
<dbReference type="Gene3D" id="1.20.1720.10">
    <property type="entry name" value="Multidrug resistance protein D"/>
    <property type="match status" value="1"/>
</dbReference>
<evidence type="ECO:0000256" key="1">
    <source>
        <dbReference type="ARBA" id="ARBA00004651"/>
    </source>
</evidence>
<dbReference type="InterPro" id="IPR036259">
    <property type="entry name" value="MFS_trans_sf"/>
</dbReference>
<evidence type="ECO:0000256" key="5">
    <source>
        <dbReference type="ARBA" id="ARBA00022989"/>
    </source>
</evidence>
<keyword evidence="4 8" id="KW-0812">Transmembrane</keyword>
<evidence type="ECO:0000259" key="9">
    <source>
        <dbReference type="PROSITE" id="PS50850"/>
    </source>
</evidence>
<dbReference type="Pfam" id="PF07690">
    <property type="entry name" value="MFS_1"/>
    <property type="match status" value="1"/>
</dbReference>
<dbReference type="RefSeq" id="WP_205384237.1">
    <property type="nucleotide sequence ID" value="NZ_JAFFZS010000013.1"/>
</dbReference>
<feature type="transmembrane region" description="Helical" evidence="8">
    <location>
        <begin position="414"/>
        <end position="433"/>
    </location>
</feature>
<evidence type="ECO:0000256" key="7">
    <source>
        <dbReference type="ARBA" id="ARBA00023251"/>
    </source>
</evidence>
<keyword evidence="2" id="KW-0813">Transport</keyword>
<keyword evidence="6 8" id="KW-0472">Membrane</keyword>
<feature type="transmembrane region" description="Helical" evidence="8">
    <location>
        <begin position="282"/>
        <end position="304"/>
    </location>
</feature>
<dbReference type="InterPro" id="IPR020846">
    <property type="entry name" value="MFS_dom"/>
</dbReference>
<accession>A0ABS2VSJ2</accession>
<dbReference type="PROSITE" id="PS50850">
    <property type="entry name" value="MFS"/>
    <property type="match status" value="1"/>
</dbReference>
<feature type="transmembrane region" description="Helical" evidence="8">
    <location>
        <begin position="316"/>
        <end position="338"/>
    </location>
</feature>
<evidence type="ECO:0000256" key="6">
    <source>
        <dbReference type="ARBA" id="ARBA00023136"/>
    </source>
</evidence>
<reference evidence="10 11" key="1">
    <citation type="submission" date="2021-02" db="EMBL/GenBank/DDBJ databases">
        <title>Whole genome sequencing of Streptomyces actuosus VRA1.</title>
        <authorList>
            <person name="Sen G."/>
            <person name="Sen A."/>
        </authorList>
    </citation>
    <scope>NUCLEOTIDE SEQUENCE [LARGE SCALE GENOMIC DNA]</scope>
    <source>
        <strain evidence="10 11">VRA1</strain>
    </source>
</reference>
<keyword evidence="7" id="KW-0046">Antibiotic resistance</keyword>
<feature type="transmembrane region" description="Helical" evidence="8">
    <location>
        <begin position="345"/>
        <end position="361"/>
    </location>
</feature>
<feature type="transmembrane region" description="Helical" evidence="8">
    <location>
        <begin position="152"/>
        <end position="172"/>
    </location>
</feature>
<feature type="transmembrane region" description="Helical" evidence="8">
    <location>
        <begin position="90"/>
        <end position="108"/>
    </location>
</feature>
<dbReference type="PANTHER" id="PTHR42718">
    <property type="entry name" value="MAJOR FACILITATOR SUPERFAMILY MULTIDRUG TRANSPORTER MFSC"/>
    <property type="match status" value="1"/>
</dbReference>
<keyword evidence="5 8" id="KW-1133">Transmembrane helix</keyword>
<feature type="transmembrane region" description="Helical" evidence="8">
    <location>
        <begin position="373"/>
        <end position="393"/>
    </location>
</feature>
<dbReference type="CDD" id="cd17321">
    <property type="entry name" value="MFS_MMR_MDR_like"/>
    <property type="match status" value="1"/>
</dbReference>
<evidence type="ECO:0000256" key="2">
    <source>
        <dbReference type="ARBA" id="ARBA00022448"/>
    </source>
</evidence>
<comment type="caution">
    <text evidence="10">The sequence shown here is derived from an EMBL/GenBank/DDBJ whole genome shotgun (WGS) entry which is preliminary data.</text>
</comment>
<dbReference type="EMBL" id="JAFFZS010000013">
    <property type="protein sequence ID" value="MBN0046087.1"/>
    <property type="molecule type" value="Genomic_DNA"/>
</dbReference>
<gene>
    <name evidence="10" type="ORF">JS756_18655</name>
</gene>
<keyword evidence="3" id="KW-1003">Cell membrane</keyword>
<sequence>MAGTHPSPMAGPAQERFGPRLWGLLLVLAGNMLIDALEVSVAVVALPSIGTDLGLAPTGAQWAMTGFAVGFGGLMLFGARVVALLGRRRVYLGALLGFAAASLLSAVAQEPWLLVATRLAKGFCAALTAPTGLAIISTAFPEGRARARAVSVYTLFGAGGFTAGLLLSGWLTGHTWRLAFAFPAPVVLVLFAFGLRLIPEQTASPGTPRRYDVLGAAAFTGALLALVSGITALPGRGLGDPRAVGPLAAAAGLLVLFVLVERGAADPLVDLRPLRSPALRRAALGAACLNGSYLGLLFVLTYQMQTVAGWSPLTSALALVPAAAPPALTALSAGRLVARFGAPRLIAGGAACAFTGYLLQLRPSWPLDYTGRILPTLLLVGAGFVLSFAALNMRATSQSAPAERGAASGLYQTAVQLAAAVAVAAVAALLAAGDPGTTPAQAVAACRSALVLVAVLGGAGLLVGFTGLTRSGTSAAPSTTPDGAPRAPRP</sequence>
<dbReference type="PANTHER" id="PTHR42718:SF46">
    <property type="entry name" value="BLR6921 PROTEIN"/>
    <property type="match status" value="1"/>
</dbReference>
<feature type="transmembrane region" description="Helical" evidence="8">
    <location>
        <begin position="178"/>
        <end position="199"/>
    </location>
</feature>
<evidence type="ECO:0000256" key="4">
    <source>
        <dbReference type="ARBA" id="ARBA00022692"/>
    </source>
</evidence>
<comment type="subcellular location">
    <subcellularLocation>
        <location evidence="1">Cell membrane</location>
        <topology evidence="1">Multi-pass membrane protein</topology>
    </subcellularLocation>
</comment>
<evidence type="ECO:0000313" key="10">
    <source>
        <dbReference type="EMBL" id="MBN0046087.1"/>
    </source>
</evidence>
<keyword evidence="11" id="KW-1185">Reference proteome</keyword>
<dbReference type="SUPFAM" id="SSF103473">
    <property type="entry name" value="MFS general substrate transporter"/>
    <property type="match status" value="1"/>
</dbReference>
<evidence type="ECO:0000313" key="11">
    <source>
        <dbReference type="Proteomes" id="UP000788262"/>
    </source>
</evidence>
<dbReference type="Gene3D" id="1.20.1250.20">
    <property type="entry name" value="MFS general substrate transporter like domains"/>
    <property type="match status" value="1"/>
</dbReference>
<protein>
    <submittedName>
        <fullName evidence="10">MFS transporter</fullName>
    </submittedName>
</protein>
<feature type="transmembrane region" description="Helical" evidence="8">
    <location>
        <begin position="439"/>
        <end position="465"/>
    </location>
</feature>
<feature type="transmembrane region" description="Helical" evidence="8">
    <location>
        <begin position="62"/>
        <end position="83"/>
    </location>
</feature>
<feature type="domain" description="Major facilitator superfamily (MFS) profile" evidence="9">
    <location>
        <begin position="24"/>
        <end position="472"/>
    </location>
</feature>